<dbReference type="Proteomes" id="UP001168620">
    <property type="component" value="Unassembled WGS sequence"/>
</dbReference>
<protein>
    <submittedName>
        <fullName evidence="7">Sulfate ABC transporter substrate-binding protein</fullName>
    </submittedName>
</protein>
<dbReference type="PANTHER" id="PTHR30368">
    <property type="entry name" value="SULFATE-BINDING PROTEIN"/>
    <property type="match status" value="1"/>
</dbReference>
<gene>
    <name evidence="7" type="ORF">QWY28_02045</name>
</gene>
<evidence type="ECO:0000313" key="8">
    <source>
        <dbReference type="Proteomes" id="UP001168620"/>
    </source>
</evidence>
<accession>A0ABT8FAN8</accession>
<dbReference type="PROSITE" id="PS51257">
    <property type="entry name" value="PROKAR_LIPOPROTEIN"/>
    <property type="match status" value="1"/>
</dbReference>
<dbReference type="PANTHER" id="PTHR30368:SF2">
    <property type="entry name" value="SULFATE-BINDING PROTEIN"/>
    <property type="match status" value="1"/>
</dbReference>
<comment type="similarity">
    <text evidence="2">Belongs to the prokaryotic sulfate-binding protein family.</text>
</comment>
<dbReference type="InterPro" id="IPR005669">
    <property type="entry name" value="Thiosulph/SO4-bd"/>
</dbReference>
<keyword evidence="3" id="KW-0813">Transport</keyword>
<evidence type="ECO:0000256" key="5">
    <source>
        <dbReference type="ARBA" id="ARBA00022764"/>
    </source>
</evidence>
<dbReference type="EMBL" id="JAUHJQ010000001">
    <property type="protein sequence ID" value="MDN4171713.1"/>
    <property type="molecule type" value="Genomic_DNA"/>
</dbReference>
<dbReference type="SUPFAM" id="SSF53850">
    <property type="entry name" value="Periplasmic binding protein-like II"/>
    <property type="match status" value="1"/>
</dbReference>
<evidence type="ECO:0000256" key="3">
    <source>
        <dbReference type="ARBA" id="ARBA00022448"/>
    </source>
</evidence>
<feature type="chain" id="PRO_5046116218" evidence="6">
    <location>
        <begin position="21"/>
        <end position="359"/>
    </location>
</feature>
<evidence type="ECO:0000256" key="6">
    <source>
        <dbReference type="SAM" id="SignalP"/>
    </source>
</evidence>
<dbReference type="NCBIfam" id="TIGR00971">
    <property type="entry name" value="3a0106s03"/>
    <property type="match status" value="1"/>
</dbReference>
<comment type="caution">
    <text evidence="7">The sequence shown here is derived from an EMBL/GenBank/DDBJ whole genome shotgun (WGS) entry which is preliminary data.</text>
</comment>
<evidence type="ECO:0000256" key="4">
    <source>
        <dbReference type="ARBA" id="ARBA00022729"/>
    </source>
</evidence>
<reference evidence="7" key="1">
    <citation type="submission" date="2023-06" db="EMBL/GenBank/DDBJ databases">
        <title>Draft genome sequence of Nocardioides sp. SOB77.</title>
        <authorList>
            <person name="Zhang G."/>
        </authorList>
    </citation>
    <scope>NUCLEOTIDE SEQUENCE</scope>
    <source>
        <strain evidence="7">SOB77</strain>
    </source>
</reference>
<keyword evidence="5" id="KW-0574">Periplasm</keyword>
<dbReference type="Gene3D" id="3.40.190.10">
    <property type="entry name" value="Periplasmic binding protein-like II"/>
    <property type="match status" value="2"/>
</dbReference>
<organism evidence="7 8">
    <name type="scientific">Nocardioides oceani</name>
    <dbReference type="NCBI Taxonomy" id="3058369"/>
    <lineage>
        <taxon>Bacteria</taxon>
        <taxon>Bacillati</taxon>
        <taxon>Actinomycetota</taxon>
        <taxon>Actinomycetes</taxon>
        <taxon>Propionibacteriales</taxon>
        <taxon>Nocardioidaceae</taxon>
        <taxon>Nocardioides</taxon>
    </lineage>
</organism>
<evidence type="ECO:0000313" key="7">
    <source>
        <dbReference type="EMBL" id="MDN4171713.1"/>
    </source>
</evidence>
<proteinExistence type="inferred from homology"/>
<feature type="signal peptide" evidence="6">
    <location>
        <begin position="1"/>
        <end position="20"/>
    </location>
</feature>
<evidence type="ECO:0000256" key="2">
    <source>
        <dbReference type="ARBA" id="ARBA00006099"/>
    </source>
</evidence>
<comment type="subcellular location">
    <subcellularLocation>
        <location evidence="1">Periplasm</location>
    </subcellularLocation>
</comment>
<dbReference type="RefSeq" id="WP_300950630.1">
    <property type="nucleotide sequence ID" value="NZ_JAUHJQ010000001.1"/>
</dbReference>
<keyword evidence="4 6" id="KW-0732">Signal</keyword>
<keyword evidence="8" id="KW-1185">Reference proteome</keyword>
<sequence>MKIKVAAAGVAAGVLALGLAACGGDADGASDSNTISIVGFAVPEAANKAIAEEFGKTEAGDGVEFKTSYGPSGDQSRAVEGGLDADYVHFSVATDVDRLVEADLVDPAWNQNETKGIVSTSVVVLGVREGNPLDIQGWDDLVKPGVGIVTANPASSGAARWNALAAWGHVTENGGSEEEATAFVDKLFANVVSLTNSGRDATTSFLQGNGDVLLAYENEAILAAQNGEGFEYVIPETTMLIENPGAVLEEAAPVAQDWLDFVLSEDGQRQFALTGFRPVNTAEPGTVDWAAVGLEPADIEGAPNPEDPFPAVPNLLTLDGNFGGGDWSGVADKLFGDGEDGNPLGIVTEAIAKSGKASS</sequence>
<dbReference type="Pfam" id="PF13531">
    <property type="entry name" value="SBP_bac_11"/>
    <property type="match status" value="1"/>
</dbReference>
<evidence type="ECO:0000256" key="1">
    <source>
        <dbReference type="ARBA" id="ARBA00004418"/>
    </source>
</evidence>
<name>A0ABT8FAN8_9ACTN</name>